<comment type="caution">
    <text evidence="2">The sequence shown here is derived from an EMBL/GenBank/DDBJ whole genome shotgun (WGS) entry which is preliminary data.</text>
</comment>
<gene>
    <name evidence="2" type="ORF">HZH68_001125</name>
</gene>
<dbReference type="Proteomes" id="UP000617340">
    <property type="component" value="Unassembled WGS sequence"/>
</dbReference>
<keyword evidence="3" id="KW-1185">Reference proteome</keyword>
<proteinExistence type="predicted"/>
<name>A0A834U6N4_VESGE</name>
<evidence type="ECO:0000256" key="1">
    <source>
        <dbReference type="SAM" id="MobiDB-lite"/>
    </source>
</evidence>
<feature type="region of interest" description="Disordered" evidence="1">
    <location>
        <begin position="73"/>
        <end position="123"/>
    </location>
</feature>
<feature type="compositionally biased region" description="Basic and acidic residues" evidence="1">
    <location>
        <begin position="83"/>
        <end position="101"/>
    </location>
</feature>
<protein>
    <submittedName>
        <fullName evidence="2">Uncharacterized protein</fullName>
    </submittedName>
</protein>
<sequence length="143" mass="16315">MSASLASLSLFLQYGKSKVLFKELEKYQLEGKSNAPLFLFEVYRLTCVRSSKVVRGNGETTLASFIVQRKLGEGGEVEEEEDHDKQNKSSPEKEKHFEESSCRSGIFESARAKDSQATPRYFWNMKEKGRKGHGFYSLRDTDT</sequence>
<accession>A0A834U6N4</accession>
<dbReference type="EMBL" id="JACSDZ010000001">
    <property type="protein sequence ID" value="KAF7418472.1"/>
    <property type="molecule type" value="Genomic_DNA"/>
</dbReference>
<reference evidence="2" key="1">
    <citation type="journal article" date="2020" name="G3 (Bethesda)">
        <title>High-Quality Assemblies for Three Invasive Social Wasps from the &lt;i&gt;Vespula&lt;/i&gt; Genus.</title>
        <authorList>
            <person name="Harrop T.W.R."/>
            <person name="Guhlin J."/>
            <person name="McLaughlin G.M."/>
            <person name="Permina E."/>
            <person name="Stockwell P."/>
            <person name="Gilligan J."/>
            <person name="Le Lec M.F."/>
            <person name="Gruber M.A.M."/>
            <person name="Quinn O."/>
            <person name="Lovegrove M."/>
            <person name="Duncan E.J."/>
            <person name="Remnant E.J."/>
            <person name="Van Eeckhoven J."/>
            <person name="Graham B."/>
            <person name="Knapp R.A."/>
            <person name="Langford K.W."/>
            <person name="Kronenberg Z."/>
            <person name="Press M.O."/>
            <person name="Eacker S.M."/>
            <person name="Wilson-Rankin E.E."/>
            <person name="Purcell J."/>
            <person name="Lester P.J."/>
            <person name="Dearden P.K."/>
        </authorList>
    </citation>
    <scope>NUCLEOTIDE SEQUENCE</scope>
    <source>
        <strain evidence="2">Linc-1</strain>
    </source>
</reference>
<evidence type="ECO:0000313" key="3">
    <source>
        <dbReference type="Proteomes" id="UP000617340"/>
    </source>
</evidence>
<organism evidence="2 3">
    <name type="scientific">Vespula germanica</name>
    <name type="common">German yellow jacket</name>
    <name type="synonym">Paravespula germanica</name>
    <dbReference type="NCBI Taxonomy" id="30212"/>
    <lineage>
        <taxon>Eukaryota</taxon>
        <taxon>Metazoa</taxon>
        <taxon>Ecdysozoa</taxon>
        <taxon>Arthropoda</taxon>
        <taxon>Hexapoda</taxon>
        <taxon>Insecta</taxon>
        <taxon>Pterygota</taxon>
        <taxon>Neoptera</taxon>
        <taxon>Endopterygota</taxon>
        <taxon>Hymenoptera</taxon>
        <taxon>Apocrita</taxon>
        <taxon>Aculeata</taxon>
        <taxon>Vespoidea</taxon>
        <taxon>Vespidae</taxon>
        <taxon>Vespinae</taxon>
        <taxon>Vespula</taxon>
    </lineage>
</organism>
<dbReference type="AlphaFoldDB" id="A0A834U6N4"/>
<evidence type="ECO:0000313" key="2">
    <source>
        <dbReference type="EMBL" id="KAF7418472.1"/>
    </source>
</evidence>